<organism evidence="1 2">
    <name type="scientific">Amborella trichopoda</name>
    <dbReference type="NCBI Taxonomy" id="13333"/>
    <lineage>
        <taxon>Eukaryota</taxon>
        <taxon>Viridiplantae</taxon>
        <taxon>Streptophyta</taxon>
        <taxon>Embryophyta</taxon>
        <taxon>Tracheophyta</taxon>
        <taxon>Spermatophyta</taxon>
        <taxon>Magnoliopsida</taxon>
        <taxon>Amborellales</taxon>
        <taxon>Amborellaceae</taxon>
        <taxon>Amborella</taxon>
    </lineage>
</organism>
<dbReference type="AlphaFoldDB" id="W1P7L5"/>
<accession>W1P7L5</accession>
<keyword evidence="2" id="KW-1185">Reference proteome</keyword>
<evidence type="ECO:0000313" key="1">
    <source>
        <dbReference type="EMBL" id="ERN02970.1"/>
    </source>
</evidence>
<evidence type="ECO:0000313" key="2">
    <source>
        <dbReference type="Proteomes" id="UP000017836"/>
    </source>
</evidence>
<name>W1P7L5_AMBTC</name>
<dbReference type="OMA" id="REIQCVG"/>
<protein>
    <submittedName>
        <fullName evidence="1">Uncharacterized protein</fullName>
    </submittedName>
</protein>
<dbReference type="HOGENOM" id="CLU_2187508_0_0_1"/>
<dbReference type="Gramene" id="ERN02970">
    <property type="protein sequence ID" value="ERN02970"/>
    <property type="gene ID" value="AMTR_s00134p00077650"/>
</dbReference>
<proteinExistence type="predicted"/>
<dbReference type="EMBL" id="KI394460">
    <property type="protein sequence ID" value="ERN02970.1"/>
    <property type="molecule type" value="Genomic_DNA"/>
</dbReference>
<sequence length="109" mass="11873">MEIEGGAGGGGQPQKLQCVGRLQVAKHKQIGFVCGTLPVPTDDTFISSLVRSSHSQKVRAPRYRVLPTETDLNYPPLIPNIPEKVFPLTSVGNRAGGRVYQNIHLTRLP</sequence>
<reference evidence="2" key="1">
    <citation type="journal article" date="2013" name="Science">
        <title>The Amborella genome and the evolution of flowering plants.</title>
        <authorList>
            <consortium name="Amborella Genome Project"/>
        </authorList>
    </citation>
    <scope>NUCLEOTIDE SEQUENCE [LARGE SCALE GENOMIC DNA]</scope>
</reference>
<dbReference type="Proteomes" id="UP000017836">
    <property type="component" value="Unassembled WGS sequence"/>
</dbReference>
<gene>
    <name evidence="1" type="ORF">AMTR_s00134p00077650</name>
</gene>